<accession>A0ABM9CQE9</accession>
<evidence type="ECO:0000313" key="2">
    <source>
        <dbReference type="Proteomes" id="UP000838324"/>
    </source>
</evidence>
<organism evidence="1 2">
    <name type="scientific">Paenibacillus auburnensis</name>
    <dbReference type="NCBI Taxonomy" id="2905649"/>
    <lineage>
        <taxon>Bacteria</taxon>
        <taxon>Bacillati</taxon>
        <taxon>Bacillota</taxon>
        <taxon>Bacilli</taxon>
        <taxon>Bacillales</taxon>
        <taxon>Paenibacillaceae</taxon>
        <taxon>Paenibacillus</taxon>
    </lineage>
</organism>
<dbReference type="Proteomes" id="UP000838324">
    <property type="component" value="Unassembled WGS sequence"/>
</dbReference>
<evidence type="ECO:0000313" key="1">
    <source>
        <dbReference type="EMBL" id="CAH1218972.1"/>
    </source>
</evidence>
<comment type="caution">
    <text evidence="1">The sequence shown here is derived from an EMBL/GenBank/DDBJ whole genome shotgun (WGS) entry which is preliminary data.</text>
</comment>
<sequence>MVMMMIDKIFGEPQLPQSIENCLLISKTGKMVHIGTVYLFSVSRKLSVREVGELWKRDSLVVNQNFVGYFSCPVDKELLQLGDDTYTIQSNPNGNNTILRFNDVSFSRTNEYFGENSSISAKFSCLTIERIVLKGNY</sequence>
<gene>
    <name evidence="1" type="ORF">PAECIP111892_04638</name>
</gene>
<reference evidence="1" key="1">
    <citation type="submission" date="2022-01" db="EMBL/GenBank/DDBJ databases">
        <authorList>
            <person name="Criscuolo A."/>
        </authorList>
    </citation>
    <scope>NUCLEOTIDE SEQUENCE</scope>
    <source>
        <strain evidence="1">CIP111892</strain>
    </source>
</reference>
<keyword evidence="2" id="KW-1185">Reference proteome</keyword>
<dbReference type="EMBL" id="CAKMMG010000009">
    <property type="protein sequence ID" value="CAH1218972.1"/>
    <property type="molecule type" value="Genomic_DNA"/>
</dbReference>
<protein>
    <submittedName>
        <fullName evidence="1">Uncharacterized protein</fullName>
    </submittedName>
</protein>
<proteinExistence type="predicted"/>
<name>A0ABM9CQE9_9BACL</name>